<protein>
    <submittedName>
        <fullName evidence="2">Uncharacterized protein</fullName>
    </submittedName>
</protein>
<keyword evidence="1" id="KW-0812">Transmembrane</keyword>
<evidence type="ECO:0000313" key="3">
    <source>
        <dbReference type="Proteomes" id="UP001321749"/>
    </source>
</evidence>
<keyword evidence="1" id="KW-1133">Transmembrane helix</keyword>
<dbReference type="Proteomes" id="UP001321749">
    <property type="component" value="Unassembled WGS sequence"/>
</dbReference>
<reference evidence="2" key="2">
    <citation type="submission" date="2023-06" db="EMBL/GenBank/DDBJ databases">
        <authorList>
            <consortium name="Lawrence Berkeley National Laboratory"/>
            <person name="Mondo S.J."/>
            <person name="Hensen N."/>
            <person name="Bonometti L."/>
            <person name="Westerberg I."/>
            <person name="Brannstrom I.O."/>
            <person name="Guillou S."/>
            <person name="Cros-Aarteil S."/>
            <person name="Calhoun S."/>
            <person name="Haridas S."/>
            <person name="Kuo A."/>
            <person name="Pangilinan J."/>
            <person name="Riley R."/>
            <person name="Labutti K."/>
            <person name="Andreopoulos B."/>
            <person name="Lipzen A."/>
            <person name="Chen C."/>
            <person name="Yanf M."/>
            <person name="Daum C."/>
            <person name="Ng V."/>
            <person name="Clum A."/>
            <person name="Steindorff A."/>
            <person name="Ohm R."/>
            <person name="Martin F."/>
            <person name="Silar P."/>
            <person name="Natvig D."/>
            <person name="Lalanne C."/>
            <person name="Gautier V."/>
            <person name="Ament-Velasquez S.L."/>
            <person name="Kruys A."/>
            <person name="Hutchinson M.I."/>
            <person name="Powell A.J."/>
            <person name="Barry K."/>
            <person name="Miller A.N."/>
            <person name="Grigoriev I.V."/>
            <person name="Debuchy R."/>
            <person name="Gladieux P."/>
            <person name="Thoren M.H."/>
            <person name="Johannesson H."/>
        </authorList>
    </citation>
    <scope>NUCLEOTIDE SEQUENCE</scope>
    <source>
        <strain evidence="2">PSN324</strain>
    </source>
</reference>
<evidence type="ECO:0000256" key="1">
    <source>
        <dbReference type="SAM" id="Phobius"/>
    </source>
</evidence>
<comment type="caution">
    <text evidence="2">The sequence shown here is derived from an EMBL/GenBank/DDBJ whole genome shotgun (WGS) entry which is preliminary data.</text>
</comment>
<dbReference type="EMBL" id="MU864928">
    <property type="protein sequence ID" value="KAK4467186.1"/>
    <property type="molecule type" value="Genomic_DNA"/>
</dbReference>
<dbReference type="AlphaFoldDB" id="A0AAV9I2K0"/>
<sequence>MFFIFFSLFIFVSPQCFLVSFSTHVLVLYVHPYQSVNGTLFFFFFFFFFFF</sequence>
<name>A0AAV9I2K0_9PEZI</name>
<gene>
    <name evidence="2" type="ORF">QBC42DRAFT_257945</name>
</gene>
<evidence type="ECO:0000313" key="2">
    <source>
        <dbReference type="EMBL" id="KAK4467186.1"/>
    </source>
</evidence>
<feature type="transmembrane region" description="Helical" evidence="1">
    <location>
        <begin position="28"/>
        <end position="50"/>
    </location>
</feature>
<accession>A0AAV9I2K0</accession>
<keyword evidence="3" id="KW-1185">Reference proteome</keyword>
<organism evidence="2 3">
    <name type="scientific">Cladorrhinum samala</name>
    <dbReference type="NCBI Taxonomy" id="585594"/>
    <lineage>
        <taxon>Eukaryota</taxon>
        <taxon>Fungi</taxon>
        <taxon>Dikarya</taxon>
        <taxon>Ascomycota</taxon>
        <taxon>Pezizomycotina</taxon>
        <taxon>Sordariomycetes</taxon>
        <taxon>Sordariomycetidae</taxon>
        <taxon>Sordariales</taxon>
        <taxon>Podosporaceae</taxon>
        <taxon>Cladorrhinum</taxon>
    </lineage>
</organism>
<reference evidence="2" key="1">
    <citation type="journal article" date="2023" name="Mol. Phylogenet. Evol.">
        <title>Genome-scale phylogeny and comparative genomics of the fungal order Sordariales.</title>
        <authorList>
            <person name="Hensen N."/>
            <person name="Bonometti L."/>
            <person name="Westerberg I."/>
            <person name="Brannstrom I.O."/>
            <person name="Guillou S."/>
            <person name="Cros-Aarteil S."/>
            <person name="Calhoun S."/>
            <person name="Haridas S."/>
            <person name="Kuo A."/>
            <person name="Mondo S."/>
            <person name="Pangilinan J."/>
            <person name="Riley R."/>
            <person name="LaButti K."/>
            <person name="Andreopoulos B."/>
            <person name="Lipzen A."/>
            <person name="Chen C."/>
            <person name="Yan M."/>
            <person name="Daum C."/>
            <person name="Ng V."/>
            <person name="Clum A."/>
            <person name="Steindorff A."/>
            <person name="Ohm R.A."/>
            <person name="Martin F."/>
            <person name="Silar P."/>
            <person name="Natvig D.O."/>
            <person name="Lalanne C."/>
            <person name="Gautier V."/>
            <person name="Ament-Velasquez S.L."/>
            <person name="Kruys A."/>
            <person name="Hutchinson M.I."/>
            <person name="Powell A.J."/>
            <person name="Barry K."/>
            <person name="Miller A.N."/>
            <person name="Grigoriev I.V."/>
            <person name="Debuchy R."/>
            <person name="Gladieux P."/>
            <person name="Hiltunen Thoren M."/>
            <person name="Johannesson H."/>
        </authorList>
    </citation>
    <scope>NUCLEOTIDE SEQUENCE</scope>
    <source>
        <strain evidence="2">PSN324</strain>
    </source>
</reference>
<keyword evidence="1" id="KW-0472">Membrane</keyword>
<proteinExistence type="predicted"/>
<feature type="non-terminal residue" evidence="2">
    <location>
        <position position="51"/>
    </location>
</feature>